<dbReference type="AlphaFoldDB" id="A0AAE0F1A6"/>
<reference evidence="2 3" key="1">
    <citation type="journal article" date="2015" name="Genome Biol. Evol.">
        <title>Comparative Genomics of a Bacterivorous Green Alga Reveals Evolutionary Causalities and Consequences of Phago-Mixotrophic Mode of Nutrition.</title>
        <authorList>
            <person name="Burns J.A."/>
            <person name="Paasch A."/>
            <person name="Narechania A."/>
            <person name="Kim E."/>
        </authorList>
    </citation>
    <scope>NUCLEOTIDE SEQUENCE [LARGE SCALE GENOMIC DNA]</scope>
    <source>
        <strain evidence="2 3">PLY_AMNH</strain>
    </source>
</reference>
<organism evidence="2 3">
    <name type="scientific">Cymbomonas tetramitiformis</name>
    <dbReference type="NCBI Taxonomy" id="36881"/>
    <lineage>
        <taxon>Eukaryota</taxon>
        <taxon>Viridiplantae</taxon>
        <taxon>Chlorophyta</taxon>
        <taxon>Pyramimonadophyceae</taxon>
        <taxon>Pyramimonadales</taxon>
        <taxon>Pyramimonadaceae</taxon>
        <taxon>Cymbomonas</taxon>
    </lineage>
</organism>
<dbReference type="EMBL" id="LGRX02028605">
    <property type="protein sequence ID" value="KAK3247854.1"/>
    <property type="molecule type" value="Genomic_DNA"/>
</dbReference>
<feature type="compositionally biased region" description="Basic and acidic residues" evidence="1">
    <location>
        <begin position="52"/>
        <end position="77"/>
    </location>
</feature>
<accession>A0AAE0F1A6</accession>
<evidence type="ECO:0000313" key="2">
    <source>
        <dbReference type="EMBL" id="KAK3247854.1"/>
    </source>
</evidence>
<name>A0AAE0F1A6_9CHLO</name>
<keyword evidence="3" id="KW-1185">Reference proteome</keyword>
<comment type="caution">
    <text evidence="2">The sequence shown here is derived from an EMBL/GenBank/DDBJ whole genome shotgun (WGS) entry which is preliminary data.</text>
</comment>
<proteinExistence type="predicted"/>
<evidence type="ECO:0000256" key="1">
    <source>
        <dbReference type="SAM" id="MobiDB-lite"/>
    </source>
</evidence>
<protein>
    <submittedName>
        <fullName evidence="2">Uncharacterized protein</fullName>
    </submittedName>
</protein>
<gene>
    <name evidence="2" type="ORF">CYMTET_42660</name>
</gene>
<feature type="region of interest" description="Disordered" evidence="1">
    <location>
        <begin position="52"/>
        <end position="83"/>
    </location>
</feature>
<feature type="region of interest" description="Disordered" evidence="1">
    <location>
        <begin position="194"/>
        <end position="227"/>
    </location>
</feature>
<dbReference type="Proteomes" id="UP001190700">
    <property type="component" value="Unassembled WGS sequence"/>
</dbReference>
<sequence length="227" mass="24761">MPTGHKPMRHHEELLAIYFAGGNSGAPPDFLAEFDRVLREAFTLLDSLRLADRNAERDSEPDPPPPRHDSRPHDRRTGGACGSDAAAAAHEMDDLVSAFQTAFDEEDDSPFAELCSVHDPPLVWPPRPPQTPACLPAWPKHGLCFRACGIPLAAVDPANFDSSFADSFADRFPIQVEQDPSFHFESFALPEQPDVRGAPLSVVGSDTESDEDFPVEDPVTGNISYGD</sequence>
<evidence type="ECO:0000313" key="3">
    <source>
        <dbReference type="Proteomes" id="UP001190700"/>
    </source>
</evidence>